<dbReference type="Proteomes" id="UP001596439">
    <property type="component" value="Unassembled WGS sequence"/>
</dbReference>
<dbReference type="InterPro" id="IPR016161">
    <property type="entry name" value="Ald_DH/histidinol_DH"/>
</dbReference>
<feature type="binding site" evidence="8">
    <location>
        <position position="389"/>
    </location>
    <ligand>
        <name>substrate</name>
    </ligand>
</feature>
<dbReference type="SUPFAM" id="SSF53720">
    <property type="entry name" value="ALDH-like"/>
    <property type="match status" value="1"/>
</dbReference>
<keyword evidence="6 8" id="KW-0560">Oxidoreductase</keyword>
<comment type="caution">
    <text evidence="11">The sequence shown here is derived from an EMBL/GenBank/DDBJ whole genome shotgun (WGS) entry which is preliminary data.</text>
</comment>
<comment type="similarity">
    <text evidence="2 8 9 10">Belongs to the histidinol dehydrogenase family.</text>
</comment>
<dbReference type="PIRSF" id="PIRSF000099">
    <property type="entry name" value="Histidinol_dh"/>
    <property type="match status" value="1"/>
</dbReference>
<dbReference type="Gene3D" id="1.20.5.1300">
    <property type="match status" value="1"/>
</dbReference>
<comment type="cofactor">
    <cofactor evidence="8">
        <name>Zn(2+)</name>
        <dbReference type="ChEBI" id="CHEBI:29105"/>
    </cofactor>
    <text evidence="8">Binds 1 zinc ion per subunit.</text>
</comment>
<dbReference type="GO" id="GO:0004399">
    <property type="term" value="F:histidinol dehydrogenase activity"/>
    <property type="evidence" value="ECO:0007669"/>
    <property type="project" value="UniProtKB-EC"/>
</dbReference>
<evidence type="ECO:0000256" key="9">
    <source>
        <dbReference type="PIRNR" id="PIRNR000099"/>
    </source>
</evidence>
<feature type="binding site" evidence="8">
    <location>
        <position position="336"/>
    </location>
    <ligand>
        <name>substrate</name>
    </ligand>
</feature>
<evidence type="ECO:0000256" key="1">
    <source>
        <dbReference type="ARBA" id="ARBA00003850"/>
    </source>
</evidence>
<evidence type="ECO:0000256" key="6">
    <source>
        <dbReference type="ARBA" id="ARBA00023002"/>
    </source>
</evidence>
<keyword evidence="4 8" id="KW-0479">Metal-binding</keyword>
<feature type="binding site" evidence="8">
    <location>
        <position position="168"/>
    </location>
    <ligand>
        <name>NAD(+)</name>
        <dbReference type="ChEBI" id="CHEBI:57540"/>
    </ligand>
</feature>
<dbReference type="PROSITE" id="PS00611">
    <property type="entry name" value="HISOL_DEHYDROGENASE"/>
    <property type="match status" value="1"/>
</dbReference>
<evidence type="ECO:0000256" key="2">
    <source>
        <dbReference type="ARBA" id="ARBA00010178"/>
    </source>
</evidence>
<dbReference type="HAMAP" id="MF_01024">
    <property type="entry name" value="HisD"/>
    <property type="match status" value="1"/>
</dbReference>
<evidence type="ECO:0000256" key="5">
    <source>
        <dbReference type="ARBA" id="ARBA00022833"/>
    </source>
</evidence>
<feature type="binding site" evidence="8">
    <location>
        <position position="303"/>
    </location>
    <ligand>
        <name>substrate</name>
    </ligand>
</feature>
<evidence type="ECO:0000256" key="8">
    <source>
        <dbReference type="HAMAP-Rule" id="MF_01024"/>
    </source>
</evidence>
<protein>
    <recommendedName>
        <fullName evidence="3 8">Histidinol dehydrogenase</fullName>
        <shortName evidence="8">HDH</shortName>
        <ecNumber evidence="3 8">1.1.1.23</ecNumber>
    </recommendedName>
</protein>
<dbReference type="RefSeq" id="WP_214788494.1">
    <property type="nucleotide sequence ID" value="NZ_JANIEL010000017.1"/>
</dbReference>
<dbReference type="PANTHER" id="PTHR21256">
    <property type="entry name" value="HISTIDINOL DEHYDROGENASE HDH"/>
    <property type="match status" value="1"/>
</dbReference>
<feature type="binding site" evidence="8">
    <location>
        <position position="236"/>
    </location>
    <ligand>
        <name>substrate</name>
    </ligand>
</feature>
<feature type="binding site" evidence="8">
    <location>
        <position position="394"/>
    </location>
    <ligand>
        <name>Zn(2+)</name>
        <dbReference type="ChEBI" id="CHEBI:29105"/>
    </ligand>
</feature>
<evidence type="ECO:0000256" key="7">
    <source>
        <dbReference type="ARBA" id="ARBA00049489"/>
    </source>
</evidence>
<evidence type="ECO:0000313" key="11">
    <source>
        <dbReference type="EMBL" id="MFC7389965.1"/>
    </source>
</evidence>
<evidence type="ECO:0000256" key="3">
    <source>
        <dbReference type="ARBA" id="ARBA00012965"/>
    </source>
</evidence>
<keyword evidence="8" id="KW-0520">NAD</keyword>
<dbReference type="EC" id="1.1.1.23" evidence="3 8"/>
<dbReference type="PANTHER" id="PTHR21256:SF2">
    <property type="entry name" value="HISTIDINE BIOSYNTHESIS TRIFUNCTIONAL PROTEIN"/>
    <property type="match status" value="1"/>
</dbReference>
<proteinExistence type="inferred from homology"/>
<feature type="active site" description="Proton acceptor" evidence="8">
    <location>
        <position position="303"/>
    </location>
</feature>
<comment type="function">
    <text evidence="1 8">Catalyzes the sequential NAD-dependent oxidations of L-histidinol to L-histidinaldehyde and then to L-histidine.</text>
</comment>
<evidence type="ECO:0000256" key="4">
    <source>
        <dbReference type="ARBA" id="ARBA00022723"/>
    </source>
</evidence>
<accession>A0ABW2PN95</accession>
<evidence type="ECO:0000256" key="10">
    <source>
        <dbReference type="RuleBase" id="RU004175"/>
    </source>
</evidence>
<feature type="binding site" evidence="8">
    <location>
        <position position="214"/>
    </location>
    <ligand>
        <name>substrate</name>
    </ligand>
</feature>
<keyword evidence="12" id="KW-1185">Reference proteome</keyword>
<keyword evidence="8" id="KW-0028">Amino-acid biosynthesis</keyword>
<name>A0ABW2PN95_9BACL</name>
<feature type="binding site" evidence="8">
    <location>
        <position position="239"/>
    </location>
    <ligand>
        <name>Zn(2+)</name>
        <dbReference type="ChEBI" id="CHEBI:29105"/>
    </ligand>
</feature>
<dbReference type="Pfam" id="PF00815">
    <property type="entry name" value="Histidinol_dh"/>
    <property type="match status" value="1"/>
</dbReference>
<sequence length="405" mass="44096">MSTDTNRSRREAWAEAVKPIVESIETRGDEALLEWTRQFDGVDKIESVDLSRFTPPAAFAELTEALTLAAERIRAFHSHQVRQDDVFEDTMFRLGRRYMPLDSVGVYVPGGTAVYPSSVLMNIIPAKVAGVKRVVMVTPPKADGIDISLLIAAKIAGADECFLVGGAQAVAALAYGTETIRPVDKIVGPGNAYVATAKALVSHIVGIDSVAGPSEVLIVADETANPKWVAADLLAQAEHDVEATAIALVTTETLRDEVERELERQLALLPRQDIAREALKRGGVLYRSLEEAIEYANTMAAEHVQLAVKDPEQLMKSIRHGGSFFLGHEAAEAFGDYIAGPNHVLPTSGTARFSSGLSVDDFYRRQTFLEMTELDETITKAAIRIAKQEQLEGHARAMAVRMEDV</sequence>
<dbReference type="EMBL" id="JBHTCE010000001">
    <property type="protein sequence ID" value="MFC7389965.1"/>
    <property type="molecule type" value="Genomic_DNA"/>
</dbReference>
<feature type="binding site" evidence="8">
    <location>
        <position position="191"/>
    </location>
    <ligand>
        <name>NAD(+)</name>
        <dbReference type="ChEBI" id="CHEBI:57540"/>
    </ligand>
</feature>
<evidence type="ECO:0000313" key="12">
    <source>
        <dbReference type="Proteomes" id="UP001596439"/>
    </source>
</evidence>
<gene>
    <name evidence="8 11" type="primary">hisD</name>
    <name evidence="11" type="ORF">ACFQO8_07390</name>
</gene>
<dbReference type="InterPro" id="IPR001692">
    <property type="entry name" value="Histidinol_DH_CS"/>
</dbReference>
<dbReference type="NCBIfam" id="TIGR00069">
    <property type="entry name" value="hisD"/>
    <property type="match status" value="1"/>
</dbReference>
<comment type="pathway">
    <text evidence="8">Amino-acid biosynthesis; L-histidine biosynthesis; L-histidine from 5-phospho-alpha-D-ribose 1-diphosphate: step 9/9.</text>
</comment>
<organism evidence="11 12">
    <name type="scientific">Exiguobacterium aestuarii</name>
    <dbReference type="NCBI Taxonomy" id="273527"/>
    <lineage>
        <taxon>Bacteria</taxon>
        <taxon>Bacillati</taxon>
        <taxon>Bacillota</taxon>
        <taxon>Bacilli</taxon>
        <taxon>Bacillales</taxon>
        <taxon>Bacillales Family XII. Incertae Sedis</taxon>
        <taxon>Exiguobacterium</taxon>
    </lineage>
</organism>
<feature type="binding site" evidence="8">
    <location>
        <position position="239"/>
    </location>
    <ligand>
        <name>substrate</name>
    </ligand>
</feature>
<dbReference type="Gene3D" id="3.40.50.1980">
    <property type="entry name" value="Nitrogenase molybdenum iron protein domain"/>
    <property type="match status" value="2"/>
</dbReference>
<feature type="active site" description="Proton acceptor" evidence="8">
    <location>
        <position position="302"/>
    </location>
</feature>
<comment type="catalytic activity">
    <reaction evidence="7 8">
        <text>L-histidinol + 2 NAD(+) + H2O = L-histidine + 2 NADH + 3 H(+)</text>
        <dbReference type="Rhea" id="RHEA:20641"/>
        <dbReference type="ChEBI" id="CHEBI:15377"/>
        <dbReference type="ChEBI" id="CHEBI:15378"/>
        <dbReference type="ChEBI" id="CHEBI:57540"/>
        <dbReference type="ChEBI" id="CHEBI:57595"/>
        <dbReference type="ChEBI" id="CHEBI:57699"/>
        <dbReference type="ChEBI" id="CHEBI:57945"/>
        <dbReference type="EC" id="1.1.1.23"/>
    </reaction>
</comment>
<dbReference type="CDD" id="cd06572">
    <property type="entry name" value="Histidinol_dh"/>
    <property type="match status" value="1"/>
</dbReference>
<dbReference type="InterPro" id="IPR022695">
    <property type="entry name" value="Histidinol_DH_monofunct"/>
</dbReference>
<reference evidence="12" key="1">
    <citation type="journal article" date="2019" name="Int. J. Syst. Evol. Microbiol.">
        <title>The Global Catalogue of Microorganisms (GCM) 10K type strain sequencing project: providing services to taxonomists for standard genome sequencing and annotation.</title>
        <authorList>
            <consortium name="The Broad Institute Genomics Platform"/>
            <consortium name="The Broad Institute Genome Sequencing Center for Infectious Disease"/>
            <person name="Wu L."/>
            <person name="Ma J."/>
        </authorList>
    </citation>
    <scope>NUCLEOTIDE SEQUENCE [LARGE SCALE GENOMIC DNA]</scope>
    <source>
        <strain evidence="12">CCUG 55590</strain>
    </source>
</reference>
<keyword evidence="5 8" id="KW-0862">Zinc</keyword>
<feature type="binding site" evidence="8">
    <location>
        <position position="394"/>
    </location>
    <ligand>
        <name>substrate</name>
    </ligand>
</feature>
<dbReference type="PRINTS" id="PR00083">
    <property type="entry name" value="HOLDHDRGNASE"/>
</dbReference>
<dbReference type="InterPro" id="IPR012131">
    <property type="entry name" value="Hstdl_DH"/>
</dbReference>
<feature type="binding site" evidence="8">
    <location>
        <position position="336"/>
    </location>
    <ligand>
        <name>Zn(2+)</name>
        <dbReference type="ChEBI" id="CHEBI:29105"/>
    </ligand>
</feature>
<feature type="binding site" evidence="8">
    <location>
        <position position="236"/>
    </location>
    <ligand>
        <name>Zn(2+)</name>
        <dbReference type="ChEBI" id="CHEBI:29105"/>
    </ligand>
</feature>
<keyword evidence="8" id="KW-0368">Histidine biosynthesis</keyword>
<feature type="binding site" evidence="8">
    <location>
        <position position="107"/>
    </location>
    <ligand>
        <name>NAD(+)</name>
        <dbReference type="ChEBI" id="CHEBI:57540"/>
    </ligand>
</feature>